<dbReference type="GO" id="GO:0022857">
    <property type="term" value="F:transmembrane transporter activity"/>
    <property type="evidence" value="ECO:0007669"/>
    <property type="project" value="InterPro"/>
</dbReference>
<dbReference type="FunFam" id="3.40.50.300:FF:000133">
    <property type="entry name" value="Spermidine/putrescine import ATP-binding protein PotA"/>
    <property type="match status" value="1"/>
</dbReference>
<keyword evidence="2" id="KW-0813">Transport</keyword>
<dbReference type="InterPro" id="IPR027417">
    <property type="entry name" value="P-loop_NTPase"/>
</dbReference>
<evidence type="ECO:0000256" key="2">
    <source>
        <dbReference type="ARBA" id="ARBA00022448"/>
    </source>
</evidence>
<dbReference type="InterPro" id="IPR050093">
    <property type="entry name" value="ABC_SmlMolc_Importer"/>
</dbReference>
<evidence type="ECO:0000313" key="7">
    <source>
        <dbReference type="Proteomes" id="UP000000552"/>
    </source>
</evidence>
<evidence type="ECO:0000313" key="6">
    <source>
        <dbReference type="EMBL" id="BAB54985.1"/>
    </source>
</evidence>
<dbReference type="Pfam" id="PF00005">
    <property type="entry name" value="ABC_tran"/>
    <property type="match status" value="1"/>
</dbReference>
<organism evidence="6 7">
    <name type="scientific">Mesorhizobium japonicum (strain LMG 29417 / CECT 9101 / MAFF 303099)</name>
    <name type="common">Mesorhizobium loti (strain MAFF 303099)</name>
    <dbReference type="NCBI Taxonomy" id="266835"/>
    <lineage>
        <taxon>Bacteria</taxon>
        <taxon>Pseudomonadati</taxon>
        <taxon>Pseudomonadota</taxon>
        <taxon>Alphaproteobacteria</taxon>
        <taxon>Hyphomicrobiales</taxon>
        <taxon>Phyllobacteriaceae</taxon>
        <taxon>Mesorhizobium</taxon>
    </lineage>
</organism>
<evidence type="ECO:0000256" key="4">
    <source>
        <dbReference type="ARBA" id="ARBA00022840"/>
    </source>
</evidence>
<dbReference type="SUPFAM" id="SSF50331">
    <property type="entry name" value="MOP-like"/>
    <property type="match status" value="1"/>
</dbReference>
<dbReference type="PANTHER" id="PTHR42781">
    <property type="entry name" value="SPERMIDINE/PUTRESCINE IMPORT ATP-BINDING PROTEIN POTA"/>
    <property type="match status" value="1"/>
</dbReference>
<dbReference type="GO" id="GO:0043190">
    <property type="term" value="C:ATP-binding cassette (ABC) transporter complex"/>
    <property type="evidence" value="ECO:0007669"/>
    <property type="project" value="InterPro"/>
</dbReference>
<dbReference type="RefSeq" id="WP_010915789.1">
    <property type="nucleotide sequence ID" value="NC_002679.1"/>
</dbReference>
<proteinExistence type="inferred from homology"/>
<dbReference type="InterPro" id="IPR017871">
    <property type="entry name" value="ABC_transporter-like_CS"/>
</dbReference>
<dbReference type="GO" id="GO:0016887">
    <property type="term" value="F:ATP hydrolysis activity"/>
    <property type="evidence" value="ECO:0007669"/>
    <property type="project" value="InterPro"/>
</dbReference>
<dbReference type="GO" id="GO:0005524">
    <property type="term" value="F:ATP binding"/>
    <property type="evidence" value="ECO:0007669"/>
    <property type="project" value="UniProtKB-KW"/>
</dbReference>
<accession>Q981H0</accession>
<dbReference type="KEGG" id="mlo:mlr9378"/>
<dbReference type="AlphaFoldDB" id="Q981H0"/>
<feature type="domain" description="ABC transporter" evidence="5">
    <location>
        <begin position="14"/>
        <end position="244"/>
    </location>
</feature>
<evidence type="ECO:0000256" key="3">
    <source>
        <dbReference type="ARBA" id="ARBA00022741"/>
    </source>
</evidence>
<dbReference type="EMBL" id="BA000013">
    <property type="protein sequence ID" value="BAB54985.1"/>
    <property type="molecule type" value="Genomic_DNA"/>
</dbReference>
<protein>
    <submittedName>
        <fullName evidence="6">ATP-binding protein of ABC transporter</fullName>
    </submittedName>
</protein>
<dbReference type="Gene3D" id="2.40.50.100">
    <property type="match status" value="1"/>
</dbReference>
<dbReference type="PANTHER" id="PTHR42781:SF4">
    <property type="entry name" value="SPERMIDINE_PUTRESCINE IMPORT ATP-BINDING PROTEIN POTA"/>
    <property type="match status" value="1"/>
</dbReference>
<dbReference type="Pfam" id="PF08402">
    <property type="entry name" value="TOBE_2"/>
    <property type="match status" value="1"/>
</dbReference>
<evidence type="ECO:0000259" key="5">
    <source>
        <dbReference type="PROSITE" id="PS50893"/>
    </source>
</evidence>
<dbReference type="PROSITE" id="PS00211">
    <property type="entry name" value="ABC_TRANSPORTER_1"/>
    <property type="match status" value="1"/>
</dbReference>
<name>Q981H0_RHILO</name>
<sequence length="366" mass="40094">MSNASKDCGSPPAIQISRLKKCYGAVEVLRGLDLVIPEGSYTTFLGPSGSGKTTLLRIIAGFASVSEGTVSISGVDVTDRAARARDVGMVFQNYALFPHLTARENVEYPLKVRRLPREERRRRALEYLERVHLSEWADRYPRELSGGQQQRVALARSLVYRPKLLLLDEPLSALDKHLRGQMQDFLKELQRDLGITFVHVTHDQSEALALSSLVVIMRDGRLEQVGSPEQIYLEPNSRFVAGFIGNSNIVCCSVTARNGRLATVKLGDGTEVGVPIPAGVTERLGVGEKSLLLLRPEKAETGYRIDTSVVAMSGPVLSTTFMGTHYQVVFSTRHGEITAHLNNDYAPGQSVDVAWRAGNLIVLPAG</sequence>
<keyword evidence="6" id="KW-0614">Plasmid</keyword>
<dbReference type="InterPro" id="IPR003593">
    <property type="entry name" value="AAA+_ATPase"/>
</dbReference>
<dbReference type="PROSITE" id="PS50893">
    <property type="entry name" value="ABC_TRANSPORTER_2"/>
    <property type="match status" value="1"/>
</dbReference>
<dbReference type="SUPFAM" id="SSF52540">
    <property type="entry name" value="P-loop containing nucleoside triphosphate hydrolases"/>
    <property type="match status" value="1"/>
</dbReference>
<dbReference type="HOGENOM" id="CLU_000604_1_1_5"/>
<gene>
    <name evidence="6" type="ordered locus">mlr9378</name>
</gene>
<dbReference type="InterPro" id="IPR013611">
    <property type="entry name" value="Transp-assoc_OB_typ2"/>
</dbReference>
<comment type="similarity">
    <text evidence="1">Belongs to the ABC transporter superfamily.</text>
</comment>
<dbReference type="GO" id="GO:0015847">
    <property type="term" value="P:putrescine transport"/>
    <property type="evidence" value="ECO:0007669"/>
    <property type="project" value="UniProtKB-ARBA"/>
</dbReference>
<dbReference type="SMART" id="SM00382">
    <property type="entry name" value="AAA"/>
    <property type="match status" value="1"/>
</dbReference>
<dbReference type="Proteomes" id="UP000000552">
    <property type="component" value="Plasmid pMLa"/>
</dbReference>
<keyword evidence="3" id="KW-0547">Nucleotide-binding</keyword>
<dbReference type="InterPro" id="IPR003439">
    <property type="entry name" value="ABC_transporter-like_ATP-bd"/>
</dbReference>
<dbReference type="Gene3D" id="3.40.50.300">
    <property type="entry name" value="P-loop containing nucleotide triphosphate hydrolases"/>
    <property type="match status" value="1"/>
</dbReference>
<dbReference type="InterPro" id="IPR008995">
    <property type="entry name" value="Mo/tungstate-bd_C_term_dom"/>
</dbReference>
<evidence type="ECO:0000256" key="1">
    <source>
        <dbReference type="ARBA" id="ARBA00005417"/>
    </source>
</evidence>
<reference evidence="6 7" key="1">
    <citation type="journal article" date="2000" name="DNA Res.">
        <title>Complete genome structure of the nitrogen-fixing symbiotic bacterium Mesorhizobium loti.</title>
        <authorList>
            <person name="Kaneko T."/>
            <person name="Nakamura Y."/>
            <person name="Sato S."/>
            <person name="Asamizu E."/>
            <person name="Kato T."/>
            <person name="Sasamoto S."/>
            <person name="Watanabe A."/>
            <person name="Idesawa K."/>
            <person name="Ishikawa A."/>
            <person name="Kawashima K."/>
            <person name="Kimura T."/>
            <person name="Kishida Y."/>
            <person name="Kiyokawa C."/>
            <person name="Kohara M."/>
            <person name="Matsumoto M."/>
            <person name="Matsuno A."/>
            <person name="Mochizuki Y."/>
            <person name="Nakayama S."/>
            <person name="Nakazaki N."/>
            <person name="Shimpo S."/>
            <person name="Sugimoto M."/>
            <person name="Takeuchi C."/>
            <person name="Yamada M."/>
            <person name="Tabata S."/>
        </authorList>
    </citation>
    <scope>NUCLEOTIDE SEQUENCE [LARGE SCALE GENOMIC DNA]</scope>
    <source>
        <strain evidence="7">LMG 29417 / CECT 9101 / MAFF 303099</strain>
        <plasmid evidence="6 7">pMLa</plasmid>
    </source>
</reference>
<keyword evidence="4 6" id="KW-0067">ATP-binding</keyword>
<geneLocation type="plasmid" evidence="6 7">
    <name>pMLa</name>
</geneLocation>